<dbReference type="Proteomes" id="UP001152803">
    <property type="component" value="Unassembled WGS sequence"/>
</dbReference>
<gene>
    <name evidence="1" type="ORF">COCON_G00221790</name>
</gene>
<evidence type="ECO:0000313" key="2">
    <source>
        <dbReference type="Proteomes" id="UP001152803"/>
    </source>
</evidence>
<keyword evidence="2" id="KW-1185">Reference proteome</keyword>
<dbReference type="EMBL" id="JAFJMO010000018">
    <property type="protein sequence ID" value="KAJ8250257.1"/>
    <property type="molecule type" value="Genomic_DNA"/>
</dbReference>
<organism evidence="1 2">
    <name type="scientific">Conger conger</name>
    <name type="common">Conger eel</name>
    <name type="synonym">Muraena conger</name>
    <dbReference type="NCBI Taxonomy" id="82655"/>
    <lineage>
        <taxon>Eukaryota</taxon>
        <taxon>Metazoa</taxon>
        <taxon>Chordata</taxon>
        <taxon>Craniata</taxon>
        <taxon>Vertebrata</taxon>
        <taxon>Euteleostomi</taxon>
        <taxon>Actinopterygii</taxon>
        <taxon>Neopterygii</taxon>
        <taxon>Teleostei</taxon>
        <taxon>Anguilliformes</taxon>
        <taxon>Congridae</taxon>
        <taxon>Conger</taxon>
    </lineage>
</organism>
<name>A0A9Q1CWJ4_CONCO</name>
<reference evidence="1" key="1">
    <citation type="journal article" date="2023" name="Science">
        <title>Genome structures resolve the early diversification of teleost fishes.</title>
        <authorList>
            <person name="Parey E."/>
            <person name="Louis A."/>
            <person name="Montfort J."/>
            <person name="Bouchez O."/>
            <person name="Roques C."/>
            <person name="Iampietro C."/>
            <person name="Lluch J."/>
            <person name="Castinel A."/>
            <person name="Donnadieu C."/>
            <person name="Desvignes T."/>
            <person name="Floi Bucao C."/>
            <person name="Jouanno E."/>
            <person name="Wen M."/>
            <person name="Mejri S."/>
            <person name="Dirks R."/>
            <person name="Jansen H."/>
            <person name="Henkel C."/>
            <person name="Chen W.J."/>
            <person name="Zahm M."/>
            <person name="Cabau C."/>
            <person name="Klopp C."/>
            <person name="Thompson A.W."/>
            <person name="Robinson-Rechavi M."/>
            <person name="Braasch I."/>
            <person name="Lecointre G."/>
            <person name="Bobe J."/>
            <person name="Postlethwait J.H."/>
            <person name="Berthelot C."/>
            <person name="Roest Crollius H."/>
            <person name="Guiguen Y."/>
        </authorList>
    </citation>
    <scope>NUCLEOTIDE SEQUENCE</scope>
    <source>
        <strain evidence="1">Concon-B</strain>
    </source>
</reference>
<protein>
    <submittedName>
        <fullName evidence="1">Uncharacterized protein</fullName>
    </submittedName>
</protein>
<evidence type="ECO:0000313" key="1">
    <source>
        <dbReference type="EMBL" id="KAJ8250257.1"/>
    </source>
</evidence>
<accession>A0A9Q1CWJ4</accession>
<proteinExistence type="predicted"/>
<comment type="caution">
    <text evidence="1">The sequence shown here is derived from an EMBL/GenBank/DDBJ whole genome shotgun (WGS) entry which is preliminary data.</text>
</comment>
<sequence>MERVLELRAGFTAWL</sequence>